<dbReference type="PANTHER" id="PTHR43755:SF1">
    <property type="entry name" value="FAD-DEPENDENT PYRIDINE NUCLEOTIDE-DISULPHIDE OXIDOREDUCTASE"/>
    <property type="match status" value="1"/>
</dbReference>
<dbReference type="Gene3D" id="3.90.760.10">
    <property type="entry name" value="Flavocytochrome c sulphide dehydrogenase, flavin-binding domain"/>
    <property type="match status" value="1"/>
</dbReference>
<dbReference type="SUPFAM" id="SSF55424">
    <property type="entry name" value="FAD/NAD-linked reductases, dimerisation (C-terminal) domain"/>
    <property type="match status" value="1"/>
</dbReference>
<feature type="domain" description="FAD/NAD(P)-binding" evidence="3">
    <location>
        <begin position="39"/>
        <end position="156"/>
    </location>
</feature>
<evidence type="ECO:0000313" key="6">
    <source>
        <dbReference type="EMBL" id="VAW96236.1"/>
    </source>
</evidence>
<evidence type="ECO:0000259" key="3">
    <source>
        <dbReference type="Pfam" id="PF07992"/>
    </source>
</evidence>
<feature type="domain" description="Flavocytochrome c sulphide dehydrogenase flavin-binding" evidence="4">
    <location>
        <begin position="369"/>
        <end position="428"/>
    </location>
</feature>
<dbReference type="Pfam" id="PF09242">
    <property type="entry name" value="FCSD-flav_bind"/>
    <property type="match status" value="1"/>
</dbReference>
<dbReference type="InterPro" id="IPR006311">
    <property type="entry name" value="TAT_signal"/>
</dbReference>
<dbReference type="InterPro" id="IPR049386">
    <property type="entry name" value="FCSD_central"/>
</dbReference>
<dbReference type="InterPro" id="IPR019546">
    <property type="entry name" value="TAT_signal_bac_arc"/>
</dbReference>
<evidence type="ECO:0000259" key="4">
    <source>
        <dbReference type="Pfam" id="PF09242"/>
    </source>
</evidence>
<dbReference type="Pfam" id="PF21706">
    <property type="entry name" value="FCSD_central"/>
    <property type="match status" value="1"/>
</dbReference>
<dbReference type="InterPro" id="IPR052541">
    <property type="entry name" value="SQRD"/>
</dbReference>
<evidence type="ECO:0000259" key="5">
    <source>
        <dbReference type="Pfam" id="PF21706"/>
    </source>
</evidence>
<dbReference type="PANTHER" id="PTHR43755">
    <property type="match status" value="1"/>
</dbReference>
<dbReference type="GO" id="GO:0016491">
    <property type="term" value="F:oxidoreductase activity"/>
    <property type="evidence" value="ECO:0007669"/>
    <property type="project" value="InterPro"/>
</dbReference>
<proteinExistence type="predicted"/>
<dbReference type="InterPro" id="IPR036188">
    <property type="entry name" value="FAD/NAD-bd_sf"/>
</dbReference>
<dbReference type="Pfam" id="PF07992">
    <property type="entry name" value="Pyr_redox_2"/>
    <property type="match status" value="1"/>
</dbReference>
<accession>A0A3B1AU06</accession>
<sequence length="431" mass="46174">MNQLDRRTFIKLLGAAGVASTTSGLVFPSSSAAAGAKARVVVVGGGFGGATCANYLRQYDSSLNVTLIEPNIQFVTCPFSNTVLAGMKSINFITHNYDGLRKNRGVNIIHDTVISIDATAKKIKLKSGKILAYDRLVVSPGISFNWHEIEGASAENSKIMPHAWKAGAQTTLLQKQLEAMKDGGKVIIASPRKPFRAPPAPYERASLIAYYLKKTKPSSKILLIDSSGDSEELAMFRTGWEKLYKGMIEWVDGSEQGEIVSADTKALSLTGRTIGTLKGDVVNLIPPQHAGEIARVAGLADESGWCPVNPQNFASTLQKDIHVIGDACIASPMQKTGHSANTQGKICAAAIVTELSGGTMPDVTYNTSIYSLLNPKYALSSAGVYRLKNGKLKQIAGGLSAKKASRKTRLKEARFASGWYKGITMDTFGKI</sequence>
<dbReference type="Gene3D" id="3.50.50.60">
    <property type="entry name" value="FAD/NAD(P)-binding domain"/>
    <property type="match status" value="2"/>
</dbReference>
<feature type="domain" description="Sulfide dehydrogenase [flavocytochrome c] flavoprotein chain central" evidence="5">
    <location>
        <begin position="170"/>
        <end position="286"/>
    </location>
</feature>
<dbReference type="EMBL" id="UOFV01000080">
    <property type="protein sequence ID" value="VAW96236.1"/>
    <property type="molecule type" value="Genomic_DNA"/>
</dbReference>
<dbReference type="InterPro" id="IPR023753">
    <property type="entry name" value="FAD/NAD-binding_dom"/>
</dbReference>
<keyword evidence="1" id="KW-0285">Flavoprotein</keyword>
<dbReference type="AlphaFoldDB" id="A0A3B1AU06"/>
<organism evidence="6">
    <name type="scientific">hydrothermal vent metagenome</name>
    <dbReference type="NCBI Taxonomy" id="652676"/>
    <lineage>
        <taxon>unclassified sequences</taxon>
        <taxon>metagenomes</taxon>
        <taxon>ecological metagenomes</taxon>
    </lineage>
</organism>
<reference evidence="6" key="1">
    <citation type="submission" date="2018-06" db="EMBL/GenBank/DDBJ databases">
        <authorList>
            <person name="Zhirakovskaya E."/>
        </authorList>
    </citation>
    <scope>NUCLEOTIDE SEQUENCE</scope>
</reference>
<gene>
    <name evidence="6" type="ORF">MNBD_GAMMA19-2235</name>
</gene>
<evidence type="ECO:0000256" key="2">
    <source>
        <dbReference type="ARBA" id="ARBA00022827"/>
    </source>
</evidence>
<dbReference type="SUPFAM" id="SSF51905">
    <property type="entry name" value="FAD/NAD(P)-binding domain"/>
    <property type="match status" value="2"/>
</dbReference>
<dbReference type="PROSITE" id="PS51318">
    <property type="entry name" value="TAT"/>
    <property type="match status" value="1"/>
</dbReference>
<dbReference type="InterPro" id="IPR015323">
    <property type="entry name" value="FlavoCytC_S_DH_flav-bd"/>
</dbReference>
<keyword evidence="2" id="KW-0274">FAD</keyword>
<evidence type="ECO:0000256" key="1">
    <source>
        <dbReference type="ARBA" id="ARBA00022630"/>
    </source>
</evidence>
<name>A0A3B1AU06_9ZZZZ</name>
<dbReference type="NCBIfam" id="TIGR01409">
    <property type="entry name" value="TAT_signal_seq"/>
    <property type="match status" value="1"/>
</dbReference>
<dbReference type="GO" id="GO:0050660">
    <property type="term" value="F:flavin adenine dinucleotide binding"/>
    <property type="evidence" value="ECO:0007669"/>
    <property type="project" value="InterPro"/>
</dbReference>
<dbReference type="InterPro" id="IPR016156">
    <property type="entry name" value="FAD/NAD-linked_Rdtase_dimer_sf"/>
</dbReference>
<protein>
    <submittedName>
        <fullName evidence="6">Flavocytochrome c:sulfide dehydrogenase</fullName>
    </submittedName>
</protein>
<dbReference type="InterPro" id="IPR037092">
    <property type="entry name" value="FlavoCytC_S_DH_flav-bd_sf"/>
</dbReference>